<dbReference type="PANTHER" id="PTHR34298">
    <property type="entry name" value="SEGREGATION AND CONDENSATION PROTEIN B"/>
    <property type="match status" value="1"/>
</dbReference>
<protein>
    <recommendedName>
        <fullName evidence="5">Segregation and condensation protein B</fullName>
    </recommendedName>
</protein>
<keyword evidence="2 5" id="KW-0132">Cell division</keyword>
<dbReference type="EMBL" id="FNDU01000001">
    <property type="protein sequence ID" value="SDH38125.1"/>
    <property type="molecule type" value="Genomic_DNA"/>
</dbReference>
<dbReference type="GO" id="GO:0051304">
    <property type="term" value="P:chromosome separation"/>
    <property type="evidence" value="ECO:0007669"/>
    <property type="project" value="InterPro"/>
</dbReference>
<dbReference type="Proteomes" id="UP000199017">
    <property type="component" value="Unassembled WGS sequence"/>
</dbReference>
<comment type="subcellular location">
    <subcellularLocation>
        <location evidence="5">Cytoplasm</location>
    </subcellularLocation>
    <text evidence="5">Associated with two foci at the outer edges of the nucleoid region in young cells, and at four foci within both cell halves in older cells.</text>
</comment>
<gene>
    <name evidence="5" type="primary">scpB</name>
    <name evidence="6" type="ORF">SAMN05216352_101124</name>
</gene>
<keyword evidence="1 5" id="KW-0963">Cytoplasm</keyword>
<dbReference type="GO" id="GO:0051301">
    <property type="term" value="P:cell division"/>
    <property type="evidence" value="ECO:0007669"/>
    <property type="project" value="UniProtKB-KW"/>
</dbReference>
<evidence type="ECO:0000313" key="6">
    <source>
        <dbReference type="EMBL" id="SDH38125.1"/>
    </source>
</evidence>
<dbReference type="RefSeq" id="WP_091579465.1">
    <property type="nucleotide sequence ID" value="NZ_FNDU01000001.1"/>
</dbReference>
<name>A0A1G8BYB5_9BACI</name>
<dbReference type="PIRSF" id="PIRSF019345">
    <property type="entry name" value="ScpB"/>
    <property type="match status" value="1"/>
</dbReference>
<dbReference type="InterPro" id="IPR036390">
    <property type="entry name" value="WH_DNA-bd_sf"/>
</dbReference>
<dbReference type="InterPro" id="IPR036388">
    <property type="entry name" value="WH-like_DNA-bd_sf"/>
</dbReference>
<dbReference type="AlphaFoldDB" id="A0A1G8BYB5"/>
<dbReference type="GO" id="GO:0006260">
    <property type="term" value="P:DNA replication"/>
    <property type="evidence" value="ECO:0007669"/>
    <property type="project" value="UniProtKB-UniRule"/>
</dbReference>
<keyword evidence="3 5" id="KW-0159">Chromosome partition</keyword>
<dbReference type="SUPFAM" id="SSF46785">
    <property type="entry name" value="Winged helix' DNA-binding domain"/>
    <property type="match status" value="2"/>
</dbReference>
<evidence type="ECO:0000256" key="5">
    <source>
        <dbReference type="HAMAP-Rule" id="MF_01804"/>
    </source>
</evidence>
<dbReference type="InterPro" id="IPR005234">
    <property type="entry name" value="ScpB_csome_segregation"/>
</dbReference>
<reference evidence="6 7" key="1">
    <citation type="submission" date="2016-10" db="EMBL/GenBank/DDBJ databases">
        <authorList>
            <person name="de Groot N.N."/>
        </authorList>
    </citation>
    <scope>NUCLEOTIDE SEQUENCE [LARGE SCALE GENOMIC DNA]</scope>
    <source>
        <strain evidence="7">P4B,CCM 7963,CECT 7998,DSM 25260,IBRC-M 10614,KCTC 13821</strain>
    </source>
</reference>
<evidence type="ECO:0000256" key="2">
    <source>
        <dbReference type="ARBA" id="ARBA00022618"/>
    </source>
</evidence>
<evidence type="ECO:0000256" key="3">
    <source>
        <dbReference type="ARBA" id="ARBA00022829"/>
    </source>
</evidence>
<evidence type="ECO:0000256" key="1">
    <source>
        <dbReference type="ARBA" id="ARBA00022490"/>
    </source>
</evidence>
<dbReference type="NCBIfam" id="TIGR00281">
    <property type="entry name" value="SMC-Scp complex subunit ScpB"/>
    <property type="match status" value="1"/>
</dbReference>
<dbReference type="GO" id="GO:0005737">
    <property type="term" value="C:cytoplasm"/>
    <property type="evidence" value="ECO:0007669"/>
    <property type="project" value="UniProtKB-SubCell"/>
</dbReference>
<dbReference type="STRING" id="930129.SAMN05216352_101124"/>
<comment type="subunit">
    <text evidence="5">Homodimer. Homodimerization may be required to stabilize the binding of ScpA to the Smc head domains. Component of a cohesin-like complex composed of ScpA, ScpB and the Smc homodimer, in which ScpA and ScpB bind to the head domain of Smc. The presence of the three proteins is required for the association of the complex with DNA.</text>
</comment>
<dbReference type="OrthoDB" id="9806226at2"/>
<keyword evidence="4 5" id="KW-0131">Cell cycle</keyword>
<dbReference type="PANTHER" id="PTHR34298:SF2">
    <property type="entry name" value="SEGREGATION AND CONDENSATION PROTEIN B"/>
    <property type="match status" value="1"/>
</dbReference>
<evidence type="ECO:0000313" key="7">
    <source>
        <dbReference type="Proteomes" id="UP000199017"/>
    </source>
</evidence>
<keyword evidence="7" id="KW-1185">Reference proteome</keyword>
<dbReference type="Gene3D" id="1.10.10.10">
    <property type="entry name" value="Winged helix-like DNA-binding domain superfamily/Winged helix DNA-binding domain"/>
    <property type="match status" value="2"/>
</dbReference>
<accession>A0A1G8BYB5</accession>
<organism evidence="6 7">
    <name type="scientific">Alteribacillus bidgolensis</name>
    <dbReference type="NCBI Taxonomy" id="930129"/>
    <lineage>
        <taxon>Bacteria</taxon>
        <taxon>Bacillati</taxon>
        <taxon>Bacillota</taxon>
        <taxon>Bacilli</taxon>
        <taxon>Bacillales</taxon>
        <taxon>Bacillaceae</taxon>
        <taxon>Alteribacillus</taxon>
    </lineage>
</organism>
<dbReference type="Pfam" id="PF04079">
    <property type="entry name" value="SMC_ScpB"/>
    <property type="match status" value="1"/>
</dbReference>
<dbReference type="HAMAP" id="MF_01804">
    <property type="entry name" value="ScpB"/>
    <property type="match status" value="1"/>
</dbReference>
<evidence type="ECO:0000256" key="4">
    <source>
        <dbReference type="ARBA" id="ARBA00023306"/>
    </source>
</evidence>
<sequence length="188" mass="21067">MEELEMQAVIEGLLYVCGDEGLKLEEAARTLAISEQEAEKQLSVCKERIKKNMLGLEVKINGNKYQLVTNEKTAPFIEALASVPERGKLSQASLETLAIIAYNQPITRTEIDDIRGVKSEKAIQTLINKVLITDSGRAQSLGRPKLYKTTGRFLEYFDLSSLDELPTLDDVEEHDVTEEADLFFDSLK</sequence>
<comment type="function">
    <text evidence="5">Participates in chromosomal partition during cell division. May act via the formation of a condensin-like complex containing Smc and ScpA that pull DNA away from mid-cell into both cell halves.</text>
</comment>
<comment type="similarity">
    <text evidence="5">Belongs to the ScpB family.</text>
</comment>
<proteinExistence type="inferred from homology"/>